<name>A0A8J2KAR5_9HEXA</name>
<keyword evidence="1" id="KW-0472">Membrane</keyword>
<proteinExistence type="predicted"/>
<dbReference type="Pfam" id="PF07994">
    <property type="entry name" value="NAD_binding_5"/>
    <property type="match status" value="1"/>
</dbReference>
<dbReference type="OrthoDB" id="2887at2759"/>
<keyword evidence="1" id="KW-1133">Transmembrane helix</keyword>
<dbReference type="GO" id="GO:0008654">
    <property type="term" value="P:phospholipid biosynthetic process"/>
    <property type="evidence" value="ECO:0007669"/>
    <property type="project" value="InterPro"/>
</dbReference>
<dbReference type="GO" id="GO:0006021">
    <property type="term" value="P:inositol biosynthetic process"/>
    <property type="evidence" value="ECO:0007669"/>
    <property type="project" value="InterPro"/>
</dbReference>
<comment type="caution">
    <text evidence="2">The sequence shown here is derived from an EMBL/GenBank/DDBJ whole genome shotgun (WGS) entry which is preliminary data.</text>
</comment>
<dbReference type="Proteomes" id="UP000708208">
    <property type="component" value="Unassembled WGS sequence"/>
</dbReference>
<organism evidence="2 3">
    <name type="scientific">Allacma fusca</name>
    <dbReference type="NCBI Taxonomy" id="39272"/>
    <lineage>
        <taxon>Eukaryota</taxon>
        <taxon>Metazoa</taxon>
        <taxon>Ecdysozoa</taxon>
        <taxon>Arthropoda</taxon>
        <taxon>Hexapoda</taxon>
        <taxon>Collembola</taxon>
        <taxon>Symphypleona</taxon>
        <taxon>Sminthuridae</taxon>
        <taxon>Allacma</taxon>
    </lineage>
</organism>
<dbReference type="GO" id="GO:0004512">
    <property type="term" value="F:inositol-3-phosphate synthase activity"/>
    <property type="evidence" value="ECO:0007669"/>
    <property type="project" value="InterPro"/>
</dbReference>
<reference evidence="2" key="1">
    <citation type="submission" date="2021-06" db="EMBL/GenBank/DDBJ databases">
        <authorList>
            <person name="Hodson N. C."/>
            <person name="Mongue J. A."/>
            <person name="Jaron S. K."/>
        </authorList>
    </citation>
    <scope>NUCLEOTIDE SEQUENCE</scope>
</reference>
<evidence type="ECO:0000313" key="2">
    <source>
        <dbReference type="EMBL" id="CAG7723535.1"/>
    </source>
</evidence>
<feature type="transmembrane region" description="Helical" evidence="1">
    <location>
        <begin position="12"/>
        <end position="33"/>
    </location>
</feature>
<evidence type="ECO:0000256" key="1">
    <source>
        <dbReference type="SAM" id="Phobius"/>
    </source>
</evidence>
<keyword evidence="3" id="KW-1185">Reference proteome</keyword>
<protein>
    <recommendedName>
        <fullName evidence="4">Inositol-3-phosphate synthase</fullName>
    </recommendedName>
</protein>
<feature type="non-terminal residue" evidence="2">
    <location>
        <position position="50"/>
    </location>
</feature>
<gene>
    <name evidence="2" type="ORF">AFUS01_LOCUS12619</name>
</gene>
<keyword evidence="1" id="KW-0812">Transmembrane</keyword>
<dbReference type="EMBL" id="CAJVCH010100038">
    <property type="protein sequence ID" value="CAG7723535.1"/>
    <property type="molecule type" value="Genomic_DNA"/>
</dbReference>
<dbReference type="AlphaFoldDB" id="A0A8J2KAR5"/>
<evidence type="ECO:0008006" key="4">
    <source>
        <dbReference type="Google" id="ProtNLM"/>
    </source>
</evidence>
<dbReference type="PANTHER" id="PTHR11510">
    <property type="entry name" value="MYO-INOSITOL-1 PHOSPHATE SYNTHASE"/>
    <property type="match status" value="1"/>
</dbReference>
<sequence length="50" mass="5535">MQIKTKTKVPRVGFMIVGWGGNNGTTFTGMILANKHNLTWNTKRGAQKSD</sequence>
<dbReference type="InterPro" id="IPR002587">
    <property type="entry name" value="Myo-inos-1-P_Synthase"/>
</dbReference>
<evidence type="ECO:0000313" key="3">
    <source>
        <dbReference type="Proteomes" id="UP000708208"/>
    </source>
</evidence>
<accession>A0A8J2KAR5</accession>